<proteinExistence type="predicted"/>
<evidence type="ECO:0000256" key="1">
    <source>
        <dbReference type="SAM" id="Phobius"/>
    </source>
</evidence>
<dbReference type="OrthoDB" id="6630826at2"/>
<gene>
    <name evidence="2" type="ORF">GJ746_12885</name>
</gene>
<feature type="transmembrane region" description="Helical" evidence="1">
    <location>
        <begin position="109"/>
        <end position="131"/>
    </location>
</feature>
<sequence>MKKAQNKLSLFLMAGILPLFFILALITPVWIYFTGETFFLANMLKFAEVPFGNEHTLSAPTYKLLLLLALLYLPAGLFAWAIWQGIRITQYVRQRTILSLDLALRVRKIALAMLGMGILLPLFRFMVPLVFYWPHPYAQIVLLLSDFILLLTGGLLFVTFHSMLEGIRAENENKEFI</sequence>
<evidence type="ECO:0000313" key="2">
    <source>
        <dbReference type="EMBL" id="QGN38140.1"/>
    </source>
</evidence>
<evidence type="ECO:0000313" key="3">
    <source>
        <dbReference type="Proteomes" id="UP000427108"/>
    </source>
</evidence>
<keyword evidence="1" id="KW-0812">Transmembrane</keyword>
<organism evidence="2 3">
    <name type="scientific">Klebsiella oxytoca</name>
    <dbReference type="NCBI Taxonomy" id="571"/>
    <lineage>
        <taxon>Bacteria</taxon>
        <taxon>Pseudomonadati</taxon>
        <taxon>Pseudomonadota</taxon>
        <taxon>Gammaproteobacteria</taxon>
        <taxon>Enterobacterales</taxon>
        <taxon>Enterobacteriaceae</taxon>
        <taxon>Klebsiella/Raoultella group</taxon>
        <taxon>Klebsiella</taxon>
    </lineage>
</organism>
<feature type="transmembrane region" description="Helical" evidence="1">
    <location>
        <begin position="12"/>
        <end position="33"/>
    </location>
</feature>
<dbReference type="Proteomes" id="UP000427108">
    <property type="component" value="Chromosome"/>
</dbReference>
<feature type="transmembrane region" description="Helical" evidence="1">
    <location>
        <begin position="64"/>
        <end position="88"/>
    </location>
</feature>
<keyword evidence="1" id="KW-0472">Membrane</keyword>
<reference evidence="2 3" key="1">
    <citation type="submission" date="2019-11" db="EMBL/GenBank/DDBJ databases">
        <title>Isolation and Application of One Kind of P-Hydroxybenzoic Acid Degrading Bacterium in Mitigating Cropping Obstacle of Cucumber.</title>
        <authorList>
            <person name="Wu F."/>
            <person name="An Y."/>
        </authorList>
    </citation>
    <scope>NUCLEOTIDE SEQUENCE [LARGE SCALE GENOMIC DNA]</scope>
    <source>
        <strain evidence="2 3">P620</strain>
    </source>
</reference>
<dbReference type="AlphaFoldDB" id="A0A6B8MX85"/>
<protein>
    <submittedName>
        <fullName evidence="2">DUF2975 domain-containing protein</fullName>
    </submittedName>
</protein>
<feature type="transmembrane region" description="Helical" evidence="1">
    <location>
        <begin position="137"/>
        <end position="158"/>
    </location>
</feature>
<name>A0A6B8MX85_KLEOX</name>
<keyword evidence="1" id="KW-1133">Transmembrane helix</keyword>
<accession>A0A6B8MX85</accession>
<dbReference type="EMBL" id="CP046115">
    <property type="protein sequence ID" value="QGN38140.1"/>
    <property type="molecule type" value="Genomic_DNA"/>
</dbReference>